<dbReference type="InterPro" id="IPR029058">
    <property type="entry name" value="AB_hydrolase_fold"/>
</dbReference>
<protein>
    <submittedName>
        <fullName evidence="4">Dipeptidyl aminopeptidase/acylaminoacyl peptidase</fullName>
    </submittedName>
</protein>
<dbReference type="Proteomes" id="UP000563524">
    <property type="component" value="Unassembled WGS sequence"/>
</dbReference>
<dbReference type="AlphaFoldDB" id="A0A840I451"/>
<evidence type="ECO:0000256" key="1">
    <source>
        <dbReference type="ARBA" id="ARBA00022801"/>
    </source>
</evidence>
<dbReference type="PANTHER" id="PTHR42776:SF27">
    <property type="entry name" value="DIPEPTIDYL PEPTIDASE FAMILY MEMBER 6"/>
    <property type="match status" value="1"/>
</dbReference>
<feature type="chain" id="PRO_5032496081" evidence="2">
    <location>
        <begin position="20"/>
        <end position="649"/>
    </location>
</feature>
<feature type="domain" description="Peptidase S9 prolyl oligopeptidase catalytic" evidence="3">
    <location>
        <begin position="436"/>
        <end position="646"/>
    </location>
</feature>
<evidence type="ECO:0000256" key="2">
    <source>
        <dbReference type="SAM" id="SignalP"/>
    </source>
</evidence>
<evidence type="ECO:0000313" key="4">
    <source>
        <dbReference type="EMBL" id="MBB4659043.1"/>
    </source>
</evidence>
<feature type="signal peptide" evidence="2">
    <location>
        <begin position="1"/>
        <end position="19"/>
    </location>
</feature>
<dbReference type="InterPro" id="IPR001375">
    <property type="entry name" value="Peptidase_S9_cat"/>
</dbReference>
<gene>
    <name evidence="4" type="ORF">GGQ59_001557</name>
</gene>
<evidence type="ECO:0000313" key="5">
    <source>
        <dbReference type="Proteomes" id="UP000563524"/>
    </source>
</evidence>
<dbReference type="GO" id="GO:0006508">
    <property type="term" value="P:proteolysis"/>
    <property type="evidence" value="ECO:0007669"/>
    <property type="project" value="InterPro"/>
</dbReference>
<keyword evidence="4" id="KW-0031">Aminopeptidase</keyword>
<name>A0A840I451_9PROT</name>
<reference evidence="4 5" key="1">
    <citation type="submission" date="2020-08" db="EMBL/GenBank/DDBJ databases">
        <title>Genomic Encyclopedia of Type Strains, Phase IV (KMG-IV): sequencing the most valuable type-strain genomes for metagenomic binning, comparative biology and taxonomic classification.</title>
        <authorList>
            <person name="Goeker M."/>
        </authorList>
    </citation>
    <scope>NUCLEOTIDE SEQUENCE [LARGE SCALE GENOMIC DNA]</scope>
    <source>
        <strain evidence="4 5">DSM 102850</strain>
    </source>
</reference>
<dbReference type="SUPFAM" id="SSF82171">
    <property type="entry name" value="DPP6 N-terminal domain-like"/>
    <property type="match status" value="1"/>
</dbReference>
<keyword evidence="2" id="KW-0732">Signal</keyword>
<dbReference type="Gene3D" id="2.130.10.10">
    <property type="entry name" value="YVTN repeat-like/Quinoprotein amine dehydrogenase"/>
    <property type="match status" value="1"/>
</dbReference>
<dbReference type="SUPFAM" id="SSF53474">
    <property type="entry name" value="alpha/beta-Hydrolases"/>
    <property type="match status" value="1"/>
</dbReference>
<keyword evidence="4" id="KW-0645">Protease</keyword>
<dbReference type="Gene3D" id="3.40.50.1820">
    <property type="entry name" value="alpha/beta hydrolase"/>
    <property type="match status" value="1"/>
</dbReference>
<dbReference type="PANTHER" id="PTHR42776">
    <property type="entry name" value="SERINE PEPTIDASE S9 FAMILY MEMBER"/>
    <property type="match status" value="1"/>
</dbReference>
<comment type="caution">
    <text evidence="4">The sequence shown here is derived from an EMBL/GenBank/DDBJ whole genome shotgun (WGS) entry which is preliminary data.</text>
</comment>
<dbReference type="InterPro" id="IPR015943">
    <property type="entry name" value="WD40/YVTN_repeat-like_dom_sf"/>
</dbReference>
<keyword evidence="5" id="KW-1185">Reference proteome</keyword>
<dbReference type="GO" id="GO:0004177">
    <property type="term" value="F:aminopeptidase activity"/>
    <property type="evidence" value="ECO:0007669"/>
    <property type="project" value="UniProtKB-KW"/>
</dbReference>
<dbReference type="GO" id="GO:0004252">
    <property type="term" value="F:serine-type endopeptidase activity"/>
    <property type="evidence" value="ECO:0007669"/>
    <property type="project" value="TreeGrafter"/>
</dbReference>
<dbReference type="EMBL" id="JACHOB010000002">
    <property type="protein sequence ID" value="MBB4659043.1"/>
    <property type="molecule type" value="Genomic_DNA"/>
</dbReference>
<evidence type="ECO:0000259" key="3">
    <source>
        <dbReference type="Pfam" id="PF00326"/>
    </source>
</evidence>
<dbReference type="RefSeq" id="WP_183817205.1">
    <property type="nucleotide sequence ID" value="NZ_JACHOB010000002.1"/>
</dbReference>
<keyword evidence="1" id="KW-0378">Hydrolase</keyword>
<proteinExistence type="predicted"/>
<sequence length="649" mass="72537">MKVLLTAGLWLVATTGGWAAPIPAETLFRSDLVGTVAMAPSGDKIAYTVHDGDDSIQVRDLATNEAVRTIDLGDYPVRSLTWVNDRRVLLTIDILDDYRSETYRVGQRTLTVDITTGDVAVMFETERGTLRRNRFLGRVTDMLPDDPNHVLMPAYSVGGNHLWRVNVETGEAERVERGDDDTVAWFTDASGRAVLRADLTSSRRYVRIYAREEGEEKWRKIRSVRLGGKKDEEERDFWPVAPAEGKSRYYVLAHPEDEEFSSIKLYDYETDEFVETVIEADGADVITALTDARDGSLLGARVQRDRLETLLLDKKAQAHIRGLDVYFENDANVHFWGGSRNGRFAVLYVRSPTMPGEFHVYDYDKARLTYLFDDKEGIDRTALGRTTIEPYMGRDGTALTAYVTHPAGLSEDAPAPLVVMPHGGPEARDVYDWDPMVQFLASRGYRVLQPYFRGSSGKGRSFAEAGYGQWGGVMQDDVTDAVLHLQSRGLAEPKRTCIVGASYGGYAALYGGATTPQLYACVASLAGVTDLRGQLKADRKAHGRRSEVYDYWLKAIGDPDRDRNRLERTSPLSYAASYPLPVHLAHGEADDNVPVEQSRDMEKALRKAGRPVEYHEYEDEGHTFYEWETDIAYAKSLSAFLHGHIGGAD</sequence>
<dbReference type="Pfam" id="PF00326">
    <property type="entry name" value="Peptidase_S9"/>
    <property type="match status" value="1"/>
</dbReference>
<organism evidence="4 5">
    <name type="scientific">Parvularcula dongshanensis</name>
    <dbReference type="NCBI Taxonomy" id="1173995"/>
    <lineage>
        <taxon>Bacteria</taxon>
        <taxon>Pseudomonadati</taxon>
        <taxon>Pseudomonadota</taxon>
        <taxon>Alphaproteobacteria</taxon>
        <taxon>Parvularculales</taxon>
        <taxon>Parvularculaceae</taxon>
        <taxon>Parvularcula</taxon>
    </lineage>
</organism>
<accession>A0A840I451</accession>